<feature type="non-terminal residue" evidence="2">
    <location>
        <position position="178"/>
    </location>
</feature>
<feature type="non-terminal residue" evidence="2">
    <location>
        <position position="1"/>
    </location>
</feature>
<reference evidence="2" key="1">
    <citation type="submission" date="2017-07" db="EMBL/GenBank/DDBJ databases">
        <title>Taro Niue Genome Assembly and Annotation.</title>
        <authorList>
            <person name="Atibalentja N."/>
            <person name="Keating K."/>
            <person name="Fields C.J."/>
        </authorList>
    </citation>
    <scope>NUCLEOTIDE SEQUENCE</scope>
    <source>
        <strain evidence="2">Niue_2</strain>
        <tissue evidence="2">Leaf</tissue>
    </source>
</reference>
<comment type="caution">
    <text evidence="2">The sequence shown here is derived from an EMBL/GenBank/DDBJ whole genome shotgun (WGS) entry which is preliminary data.</text>
</comment>
<dbReference type="Proteomes" id="UP000652761">
    <property type="component" value="Unassembled WGS sequence"/>
</dbReference>
<evidence type="ECO:0000313" key="2">
    <source>
        <dbReference type="EMBL" id="MQM06178.1"/>
    </source>
</evidence>
<dbReference type="EMBL" id="NMUH01003558">
    <property type="protein sequence ID" value="MQM06178.1"/>
    <property type="molecule type" value="Genomic_DNA"/>
</dbReference>
<organism evidence="2 3">
    <name type="scientific">Colocasia esculenta</name>
    <name type="common">Wild taro</name>
    <name type="synonym">Arum esculentum</name>
    <dbReference type="NCBI Taxonomy" id="4460"/>
    <lineage>
        <taxon>Eukaryota</taxon>
        <taxon>Viridiplantae</taxon>
        <taxon>Streptophyta</taxon>
        <taxon>Embryophyta</taxon>
        <taxon>Tracheophyta</taxon>
        <taxon>Spermatophyta</taxon>
        <taxon>Magnoliopsida</taxon>
        <taxon>Liliopsida</taxon>
        <taxon>Araceae</taxon>
        <taxon>Aroideae</taxon>
        <taxon>Colocasieae</taxon>
        <taxon>Colocasia</taxon>
    </lineage>
</organism>
<evidence type="ECO:0000313" key="3">
    <source>
        <dbReference type="Proteomes" id="UP000652761"/>
    </source>
</evidence>
<protein>
    <submittedName>
        <fullName evidence="2">Uncharacterized protein</fullName>
    </submittedName>
</protein>
<feature type="compositionally biased region" description="Polar residues" evidence="1">
    <location>
        <begin position="128"/>
        <end position="145"/>
    </location>
</feature>
<dbReference type="AlphaFoldDB" id="A0A843WHJ0"/>
<name>A0A843WHJ0_COLES</name>
<sequence length="178" mass="20335">LLDRLLSPPHDRQVPEVDPILKHNNIAHVNLTHPVVSERTTRRSDPYLGFWTPGLLGFFIDPSFQRPTQSGNLNRISSVRTRQFNPPDRVRVNGMPIRSLFGILYPRVVCFDPLDLGFFRSIISTPTQSRNPNRIPSVRTRQFNPPSRVGANDTPIRSLFGILEPRVVCFDPLDLDFL</sequence>
<gene>
    <name evidence="2" type="ORF">Taro_038997</name>
</gene>
<proteinExistence type="predicted"/>
<feature type="region of interest" description="Disordered" evidence="1">
    <location>
        <begin position="128"/>
        <end position="149"/>
    </location>
</feature>
<keyword evidence="3" id="KW-1185">Reference proteome</keyword>
<accession>A0A843WHJ0</accession>
<evidence type="ECO:0000256" key="1">
    <source>
        <dbReference type="SAM" id="MobiDB-lite"/>
    </source>
</evidence>